<dbReference type="EMBL" id="RDSM01000001">
    <property type="protein sequence ID" value="RXH57841.1"/>
    <property type="molecule type" value="Genomic_DNA"/>
</dbReference>
<sequence>MNRRALALLILLSAASMPGYAQQQGKASAAVGAKAAGFDAVASTALATMQTKADELKITGVAVVAYFEGETIQSWSSKMLVVGRYKDEPKADNKGSNLLAVVYSKAAEMADTLQNSGGKIRPPMTGELGWEGGVIAHTKNGYVIAAFSGGKSEDDVQVSKAGLAKLAAEL</sequence>
<proteinExistence type="predicted"/>
<reference evidence="2 3" key="1">
    <citation type="submission" date="2018-11" db="EMBL/GenBank/DDBJ databases">
        <authorList>
            <person name="Mardanov A.V."/>
            <person name="Ravin N.V."/>
            <person name="Dedysh S.N."/>
        </authorList>
    </citation>
    <scope>NUCLEOTIDE SEQUENCE [LARGE SCALE GENOMIC DNA]</scope>
    <source>
        <strain evidence="2 3">AF10</strain>
    </source>
</reference>
<dbReference type="RefSeq" id="WP_128911949.1">
    <property type="nucleotide sequence ID" value="NZ_RDSM01000001.1"/>
</dbReference>
<reference evidence="3" key="2">
    <citation type="submission" date="2019-02" db="EMBL/GenBank/DDBJ databases">
        <title>Granulicella sibirica sp. nov., a psychrotolerant acidobacterium isolated from an organic soil layer in forested tundra, West Siberia.</title>
        <authorList>
            <person name="Oshkin I.Y."/>
            <person name="Kulichevskaya I.S."/>
            <person name="Rijpstra W.I.C."/>
            <person name="Sinninghe Damste J.S."/>
            <person name="Rakitin A.L."/>
            <person name="Ravin N.V."/>
            <person name="Dedysh S.N."/>
        </authorList>
    </citation>
    <scope>NUCLEOTIDE SEQUENCE [LARGE SCALE GENOMIC DNA]</scope>
    <source>
        <strain evidence="3">AF10</strain>
    </source>
</reference>
<protein>
    <recommendedName>
        <fullName evidence="4">Heme-binding protein</fullName>
    </recommendedName>
</protein>
<dbReference type="OrthoDB" id="117981at2"/>
<accession>A0A4Q0T8A5</accession>
<organism evidence="2 3">
    <name type="scientific">Granulicella sibirica</name>
    <dbReference type="NCBI Taxonomy" id="2479048"/>
    <lineage>
        <taxon>Bacteria</taxon>
        <taxon>Pseudomonadati</taxon>
        <taxon>Acidobacteriota</taxon>
        <taxon>Terriglobia</taxon>
        <taxon>Terriglobales</taxon>
        <taxon>Acidobacteriaceae</taxon>
        <taxon>Granulicella</taxon>
    </lineage>
</organism>
<keyword evidence="1" id="KW-0732">Signal</keyword>
<name>A0A4Q0T8A5_9BACT</name>
<evidence type="ECO:0000256" key="1">
    <source>
        <dbReference type="SAM" id="SignalP"/>
    </source>
</evidence>
<evidence type="ECO:0000313" key="3">
    <source>
        <dbReference type="Proteomes" id="UP000289437"/>
    </source>
</evidence>
<dbReference type="Proteomes" id="UP000289437">
    <property type="component" value="Unassembled WGS sequence"/>
</dbReference>
<keyword evidence="3" id="KW-1185">Reference proteome</keyword>
<comment type="caution">
    <text evidence="2">The sequence shown here is derived from an EMBL/GenBank/DDBJ whole genome shotgun (WGS) entry which is preliminary data.</text>
</comment>
<dbReference type="AlphaFoldDB" id="A0A4Q0T8A5"/>
<evidence type="ECO:0008006" key="4">
    <source>
        <dbReference type="Google" id="ProtNLM"/>
    </source>
</evidence>
<feature type="signal peptide" evidence="1">
    <location>
        <begin position="1"/>
        <end position="21"/>
    </location>
</feature>
<evidence type="ECO:0000313" key="2">
    <source>
        <dbReference type="EMBL" id="RXH57841.1"/>
    </source>
</evidence>
<gene>
    <name evidence="2" type="ORF">GRAN_1151</name>
</gene>
<feature type="chain" id="PRO_5020850220" description="Heme-binding protein" evidence="1">
    <location>
        <begin position="22"/>
        <end position="170"/>
    </location>
</feature>